<keyword evidence="3" id="KW-1185">Reference proteome</keyword>
<sequence>MKLESEKSSNQFSGLGLIVFLVVVLLASPMIYFLIQMMLGNEHVFLKEGVHY</sequence>
<reference evidence="3" key="1">
    <citation type="journal article" date="2019" name="Int. J. Syst. Evol. Microbiol.">
        <title>The Global Catalogue of Microorganisms (GCM) 10K type strain sequencing project: providing services to taxonomists for standard genome sequencing and annotation.</title>
        <authorList>
            <consortium name="The Broad Institute Genomics Platform"/>
            <consortium name="The Broad Institute Genome Sequencing Center for Infectious Disease"/>
            <person name="Wu L."/>
            <person name="Ma J."/>
        </authorList>
    </citation>
    <scope>NUCLEOTIDE SEQUENCE [LARGE SCALE GENOMIC DNA]</scope>
    <source>
        <strain evidence="3">CCUG 57263</strain>
    </source>
</reference>
<dbReference type="RefSeq" id="WP_186328488.1">
    <property type="nucleotide sequence ID" value="NZ_JBHTIU010000024.1"/>
</dbReference>
<dbReference type="Proteomes" id="UP001597120">
    <property type="component" value="Unassembled WGS sequence"/>
</dbReference>
<evidence type="ECO:0000313" key="3">
    <source>
        <dbReference type="Proteomes" id="UP001597120"/>
    </source>
</evidence>
<evidence type="ECO:0008006" key="4">
    <source>
        <dbReference type="Google" id="ProtNLM"/>
    </source>
</evidence>
<keyword evidence="1" id="KW-1133">Transmembrane helix</keyword>
<keyword evidence="1" id="KW-0812">Transmembrane</keyword>
<comment type="caution">
    <text evidence="2">The sequence shown here is derived from an EMBL/GenBank/DDBJ whole genome shotgun (WGS) entry which is preliminary data.</text>
</comment>
<protein>
    <recommendedName>
        <fullName evidence="4">Sugar ABC transporter permease</fullName>
    </recommendedName>
</protein>
<feature type="transmembrane region" description="Helical" evidence="1">
    <location>
        <begin position="12"/>
        <end position="35"/>
    </location>
</feature>
<keyword evidence="1" id="KW-0472">Membrane</keyword>
<organism evidence="2 3">
    <name type="scientific">Paenibacillus residui</name>
    <dbReference type="NCBI Taxonomy" id="629724"/>
    <lineage>
        <taxon>Bacteria</taxon>
        <taxon>Bacillati</taxon>
        <taxon>Bacillota</taxon>
        <taxon>Bacilli</taxon>
        <taxon>Bacillales</taxon>
        <taxon>Paenibacillaceae</taxon>
        <taxon>Paenibacillus</taxon>
    </lineage>
</organism>
<gene>
    <name evidence="2" type="ORF">ACFQ03_06850</name>
</gene>
<evidence type="ECO:0000313" key="2">
    <source>
        <dbReference type="EMBL" id="MFD0868863.1"/>
    </source>
</evidence>
<accession>A0ABW3D983</accession>
<dbReference type="EMBL" id="JBHTIU010000024">
    <property type="protein sequence ID" value="MFD0868863.1"/>
    <property type="molecule type" value="Genomic_DNA"/>
</dbReference>
<evidence type="ECO:0000256" key="1">
    <source>
        <dbReference type="SAM" id="Phobius"/>
    </source>
</evidence>
<proteinExistence type="predicted"/>
<name>A0ABW3D983_9BACL</name>